<dbReference type="STRING" id="1927124.BST13_02760"/>
<evidence type="ECO:0000256" key="6">
    <source>
        <dbReference type="ARBA" id="ARBA00022989"/>
    </source>
</evidence>
<protein>
    <recommendedName>
        <fullName evidence="11">Amino acid permease</fullName>
    </recommendedName>
</protein>
<dbReference type="InterPro" id="IPR050367">
    <property type="entry name" value="APC_superfamily"/>
</dbReference>
<accession>A0A1X0BA75</accession>
<sequence>MTTAPRADTSFTKKTLGTPALVLFVLACIAPMGAVVSIVPLGMYLGSGPGFVGAIVLAGLILMCFAVGFVTMCKHVVNAGAFYAYIAKGLGKPVGVAGAFIAVLAYNAAFWSLAGAVGFFGSTIFAGIGFSMPWQFWSATAIAIVAFLGRRAVDVSAKVLGVALILEVAAIVILDVGIVGHRGVEAFPIAGTLSPSVIGSGSVGIGLLWACNMFIGFEATALFSEEAKDARKTVARATYISVSVIAVFYAVAAMVLVGAVGPTNLLSAMNNDPGTFVFRIAEQYVGTWLSSAMKVLVLTSLFAAFLGIHNAASRYFFSLGREGLLPRRLGIVHPKWNSPAVASTVQIVIATVVVGAFAVVNADPLLTLNTSTAGIGTLGILLLQVTVAASVIAFFRKRGDNRMWATAIAPGIAAATLSVVVILAVANYSILTGTGSPVINSIPWVIPVVVVTGLGYGLWLRARRPEVYAGIAEGAPSELGAEVEQAAH</sequence>
<feature type="transmembrane region" description="Helical" evidence="8">
    <location>
        <begin position="372"/>
        <end position="395"/>
    </location>
</feature>
<feature type="transmembrane region" description="Helical" evidence="8">
    <location>
        <begin position="159"/>
        <end position="178"/>
    </location>
</feature>
<feature type="transmembrane region" description="Helical" evidence="8">
    <location>
        <begin position="198"/>
        <end position="217"/>
    </location>
</feature>
<dbReference type="GO" id="GO:0022857">
    <property type="term" value="F:transmembrane transporter activity"/>
    <property type="evidence" value="ECO:0007669"/>
    <property type="project" value="InterPro"/>
</dbReference>
<comment type="caution">
    <text evidence="9">The sequence shown here is derived from an EMBL/GenBank/DDBJ whole genome shotgun (WGS) entry which is preliminary data.</text>
</comment>
<gene>
    <name evidence="9" type="ORF">BST13_02760</name>
</gene>
<evidence type="ECO:0000256" key="4">
    <source>
        <dbReference type="ARBA" id="ARBA00022475"/>
    </source>
</evidence>
<dbReference type="PROSITE" id="PS51257">
    <property type="entry name" value="PROKAR_LIPOPROTEIN"/>
    <property type="match status" value="1"/>
</dbReference>
<keyword evidence="6 8" id="KW-1133">Transmembrane helix</keyword>
<feature type="transmembrane region" description="Helical" evidence="8">
    <location>
        <begin position="21"/>
        <end position="45"/>
    </location>
</feature>
<feature type="transmembrane region" description="Helical" evidence="8">
    <location>
        <begin position="94"/>
        <end position="113"/>
    </location>
</feature>
<feature type="transmembrane region" description="Helical" evidence="8">
    <location>
        <begin position="338"/>
        <end position="360"/>
    </location>
</feature>
<feature type="transmembrane region" description="Helical" evidence="8">
    <location>
        <begin position="442"/>
        <end position="460"/>
    </location>
</feature>
<dbReference type="GO" id="GO:0005886">
    <property type="term" value="C:plasma membrane"/>
    <property type="evidence" value="ECO:0007669"/>
    <property type="project" value="UniProtKB-SubCell"/>
</dbReference>
<dbReference type="PANTHER" id="PTHR42770:SF16">
    <property type="entry name" value="AMINO ACID PERMEASE"/>
    <property type="match status" value="1"/>
</dbReference>
<comment type="subcellular location">
    <subcellularLocation>
        <location evidence="2">Cell membrane</location>
        <topology evidence="2">Multi-pass membrane protein</topology>
    </subcellularLocation>
</comment>
<dbReference type="OrthoDB" id="137613at2"/>
<feature type="transmembrane region" description="Helical" evidence="8">
    <location>
        <begin position="119"/>
        <end position="147"/>
    </location>
</feature>
<dbReference type="PANTHER" id="PTHR42770">
    <property type="entry name" value="AMINO ACID TRANSPORTER-RELATED"/>
    <property type="match status" value="1"/>
</dbReference>
<keyword evidence="5 8" id="KW-0812">Transmembrane</keyword>
<dbReference type="Gene3D" id="1.20.1740.10">
    <property type="entry name" value="Amino acid/polyamine transporter I"/>
    <property type="match status" value="1"/>
</dbReference>
<dbReference type="Pfam" id="PF13520">
    <property type="entry name" value="AA_permease_2"/>
    <property type="match status" value="1"/>
</dbReference>
<keyword evidence="10" id="KW-1185">Reference proteome</keyword>
<dbReference type="Proteomes" id="UP000192448">
    <property type="component" value="Unassembled WGS sequence"/>
</dbReference>
<evidence type="ECO:0000256" key="5">
    <source>
        <dbReference type="ARBA" id="ARBA00022692"/>
    </source>
</evidence>
<evidence type="ECO:0000256" key="7">
    <source>
        <dbReference type="ARBA" id="ARBA00023136"/>
    </source>
</evidence>
<evidence type="ECO:0000256" key="1">
    <source>
        <dbReference type="ARBA" id="ARBA00002249"/>
    </source>
</evidence>
<comment type="similarity">
    <text evidence="3">Belongs to the amino acid-polyamine-organocation (APC) superfamily.</text>
</comment>
<feature type="transmembrane region" description="Helical" evidence="8">
    <location>
        <begin position="295"/>
        <end position="317"/>
    </location>
</feature>
<organism evidence="9 10">
    <name type="scientific">Mycobacterium aquaticum</name>
    <dbReference type="NCBI Taxonomy" id="1927124"/>
    <lineage>
        <taxon>Bacteria</taxon>
        <taxon>Bacillati</taxon>
        <taxon>Actinomycetota</taxon>
        <taxon>Actinomycetes</taxon>
        <taxon>Mycobacteriales</taxon>
        <taxon>Mycobacteriaceae</taxon>
        <taxon>Mycobacterium</taxon>
    </lineage>
</organism>
<reference evidence="9 10" key="1">
    <citation type="submission" date="2017-02" db="EMBL/GenBank/DDBJ databases">
        <title>The new phylogeny of genus Mycobacterium.</title>
        <authorList>
            <person name="Tortoli E."/>
            <person name="Trovato A."/>
            <person name="Cirillo D.M."/>
        </authorList>
    </citation>
    <scope>NUCLEOTIDE SEQUENCE [LARGE SCALE GENOMIC DNA]</scope>
    <source>
        <strain evidence="9 10">RW6</strain>
    </source>
</reference>
<feature type="transmembrane region" description="Helical" evidence="8">
    <location>
        <begin position="407"/>
        <end position="430"/>
    </location>
</feature>
<keyword evidence="7 8" id="KW-0472">Membrane</keyword>
<comment type="function">
    <text evidence="1">Probable amino-acid or metabolite transport protein.</text>
</comment>
<evidence type="ECO:0000313" key="9">
    <source>
        <dbReference type="EMBL" id="ORA39203.1"/>
    </source>
</evidence>
<dbReference type="InterPro" id="IPR002293">
    <property type="entry name" value="AA/rel_permease1"/>
</dbReference>
<dbReference type="RefSeq" id="WP_083160372.1">
    <property type="nucleotide sequence ID" value="NZ_MVHF01000002.1"/>
</dbReference>
<name>A0A1X0BA75_9MYCO</name>
<evidence type="ECO:0000313" key="10">
    <source>
        <dbReference type="Proteomes" id="UP000192448"/>
    </source>
</evidence>
<proteinExistence type="inferred from homology"/>
<evidence type="ECO:0000256" key="2">
    <source>
        <dbReference type="ARBA" id="ARBA00004651"/>
    </source>
</evidence>
<evidence type="ECO:0000256" key="8">
    <source>
        <dbReference type="SAM" id="Phobius"/>
    </source>
</evidence>
<evidence type="ECO:0000256" key="3">
    <source>
        <dbReference type="ARBA" id="ARBA00009523"/>
    </source>
</evidence>
<keyword evidence="4" id="KW-1003">Cell membrane</keyword>
<dbReference type="EMBL" id="MVHF01000002">
    <property type="protein sequence ID" value="ORA39203.1"/>
    <property type="molecule type" value="Genomic_DNA"/>
</dbReference>
<feature type="transmembrane region" description="Helical" evidence="8">
    <location>
        <begin position="238"/>
        <end position="260"/>
    </location>
</feature>
<evidence type="ECO:0008006" key="11">
    <source>
        <dbReference type="Google" id="ProtNLM"/>
    </source>
</evidence>
<feature type="transmembrane region" description="Helical" evidence="8">
    <location>
        <begin position="51"/>
        <end position="73"/>
    </location>
</feature>
<dbReference type="AlphaFoldDB" id="A0A1X0BA75"/>
<dbReference type="PIRSF" id="PIRSF006060">
    <property type="entry name" value="AA_transporter"/>
    <property type="match status" value="1"/>
</dbReference>